<reference evidence="13 14" key="1">
    <citation type="submission" date="2020-04" db="EMBL/GenBank/DDBJ databases">
        <authorList>
            <person name="Alioto T."/>
            <person name="Alioto T."/>
            <person name="Gomez Garrido J."/>
        </authorList>
    </citation>
    <scope>NUCLEOTIDE SEQUENCE [LARGE SCALE GENOMIC DNA]</scope>
</reference>
<comment type="function">
    <text evidence="10">Catalyzes the reduction of fatty acyl-CoA to fatty alcohols.</text>
</comment>
<feature type="transmembrane region" description="Helical" evidence="10">
    <location>
        <begin position="279"/>
        <end position="304"/>
    </location>
</feature>
<feature type="transmembrane region" description="Helical" evidence="10">
    <location>
        <begin position="218"/>
        <end position="240"/>
    </location>
</feature>
<keyword evidence="8 10" id="KW-0472">Membrane</keyword>
<dbReference type="InterPro" id="IPR036291">
    <property type="entry name" value="NAD(P)-bd_dom_sf"/>
</dbReference>
<evidence type="ECO:0000256" key="3">
    <source>
        <dbReference type="ARBA" id="ARBA00022516"/>
    </source>
</evidence>
<dbReference type="InterPro" id="IPR020846">
    <property type="entry name" value="MFS_dom"/>
</dbReference>
<feature type="transmembrane region" description="Helical" evidence="10">
    <location>
        <begin position="153"/>
        <end position="179"/>
    </location>
</feature>
<feature type="transmembrane region" description="Helical" evidence="10">
    <location>
        <begin position="37"/>
        <end position="57"/>
    </location>
</feature>
<evidence type="ECO:0000256" key="10">
    <source>
        <dbReference type="RuleBase" id="RU363097"/>
    </source>
</evidence>
<feature type="domain" description="Major facilitator superfamily (MFS) profile" evidence="12">
    <location>
        <begin position="37"/>
        <end position="469"/>
    </location>
</feature>
<dbReference type="CDD" id="cd05236">
    <property type="entry name" value="FAR-N_SDR_e"/>
    <property type="match status" value="1"/>
</dbReference>
<evidence type="ECO:0000313" key="14">
    <source>
        <dbReference type="Proteomes" id="UP000494165"/>
    </source>
</evidence>
<protein>
    <recommendedName>
        <fullName evidence="10">Fatty acyl-CoA reductase</fullName>
        <ecNumber evidence="10">1.2.1.84</ecNumber>
    </recommendedName>
</protein>
<feature type="transmembrane region" description="Helical" evidence="10">
    <location>
        <begin position="122"/>
        <end position="141"/>
    </location>
</feature>
<feature type="transmembrane region" description="Helical" evidence="10">
    <location>
        <begin position="316"/>
        <end position="337"/>
    </location>
</feature>
<dbReference type="Pfam" id="PF07993">
    <property type="entry name" value="NAD_binding_4"/>
    <property type="match status" value="1"/>
</dbReference>
<comment type="catalytic activity">
    <reaction evidence="9 10">
        <text>a long-chain fatty acyl-CoA + 2 NADPH + 2 H(+) = a long-chain primary fatty alcohol + 2 NADP(+) + CoA</text>
        <dbReference type="Rhea" id="RHEA:52716"/>
        <dbReference type="ChEBI" id="CHEBI:15378"/>
        <dbReference type="ChEBI" id="CHEBI:57287"/>
        <dbReference type="ChEBI" id="CHEBI:57783"/>
        <dbReference type="ChEBI" id="CHEBI:58349"/>
        <dbReference type="ChEBI" id="CHEBI:77396"/>
        <dbReference type="ChEBI" id="CHEBI:83139"/>
        <dbReference type="EC" id="1.2.1.84"/>
    </reaction>
</comment>
<dbReference type="AlphaFoldDB" id="A0A8S1DIX3"/>
<feature type="transmembrane region" description="Helical" evidence="10">
    <location>
        <begin position="406"/>
        <end position="428"/>
    </location>
</feature>
<dbReference type="InterPro" id="IPR033640">
    <property type="entry name" value="FAR_C"/>
</dbReference>
<evidence type="ECO:0000256" key="6">
    <source>
        <dbReference type="ARBA" id="ARBA00022989"/>
    </source>
</evidence>
<dbReference type="SUPFAM" id="SSF103473">
    <property type="entry name" value="MFS general substrate transporter"/>
    <property type="match status" value="1"/>
</dbReference>
<evidence type="ECO:0000256" key="4">
    <source>
        <dbReference type="ARBA" id="ARBA00022692"/>
    </source>
</evidence>
<dbReference type="InterPro" id="IPR011701">
    <property type="entry name" value="MFS"/>
</dbReference>
<evidence type="ECO:0000313" key="13">
    <source>
        <dbReference type="EMBL" id="CAB3379933.1"/>
    </source>
</evidence>
<dbReference type="PANTHER" id="PTHR11011">
    <property type="entry name" value="MALE STERILITY PROTEIN 2-RELATED"/>
    <property type="match status" value="1"/>
</dbReference>
<feature type="transmembrane region" description="Helical" evidence="10">
    <location>
        <begin position="191"/>
        <end position="212"/>
    </location>
</feature>
<keyword evidence="5 10" id="KW-0521">NADP</keyword>
<sequence>MDDSSLVRSDQEEKAEMASAPEEGTRRRWLGMTVEPALFLLTFAVTLAGPVLQNLIVAKTCLITLHYNDSICSNLSSLKPIEDQIQPYSVELIKYKALVESIVPAALSFFLGPWSDRNGRKLLLLVPCLGYLLLNIGYMILSSQLAWESNPEYLLIASIPVALTGGFVTFVTGSFCYLSDISTPAERSWRMGVAEAALMLGLPTGLVASSYLLAWGGYLLVFGVCSVACVLASLYVLFAVPESIEMSDESSRQSVFDLDLIRGMMRTCCKPRPGYRRAVLFLIMITMAIIIFSLDGDISVSYLYTREKLGWDLQDFTLYSATSVLSATIGSLVGLHVLSRKMKLGDAPLAALACVLKVASLMVLALANTSWVMYAGSAVGLLGGLSSPLCRTMLSKSVHADDVGKVFSLASSLEALTPIGASPLYTALYKATFLTVPGTFYMLSSALYAVNTVILVIVAIILYKYPENSYASLERRIGRTAITFCPVLHACKPSIHGKMPESAIQDFYKGCGIFVTGATGFLGIGLVEKLLRCCPDSGKIYLLVRPKRGKAIEERLEDVGKNRVFEKLKETNPDALSKLVAVAGDIGEENLGLSDADRKTLQDNVSVVFHSAATLDFETGIKPAVQINLRGTRSVVQLAQSLPKLKAFVHVSSAYVNCLRNDVKEELYPVEHDPDKIIEQVLGVTDETALEQLSKELCGDHPNTYTYTKLLAEHVVARAATQISAAIVRPSMITCALKEPVPGWISSTNGPSGFLMGAAKGVVRRLPIATDVIYDYIPVDMVINELIVAAWQAGTQKSSQVSIYHCTTSTQNPFRWNMVYKNMNTMLRKYPLVGAVWYPSIKILTTLSLFKFSSIFVHFIPGFFLDLVARLTGGRPRLVTLHSKINSSLDRLQFFIYNEWKFQNERTRELSGKLSAEDKQRFDFNIGDVDWYPYFDTMALGVRRYLNKEEPKTLPAALKKQKILAGVHYALLLAIYGLTFYTGLRLSNGDKTLALLSIPLTYLFFSII</sequence>
<dbReference type="GO" id="GO:0080019">
    <property type="term" value="F:alcohol-forming very long-chain fatty acyl-CoA reductase activity"/>
    <property type="evidence" value="ECO:0007669"/>
    <property type="project" value="InterPro"/>
</dbReference>
<comment type="subcellular location">
    <subcellularLocation>
        <location evidence="1">Membrane</location>
        <topology evidence="1">Multi-pass membrane protein</topology>
    </subcellularLocation>
</comment>
<evidence type="ECO:0000259" key="12">
    <source>
        <dbReference type="PROSITE" id="PS50850"/>
    </source>
</evidence>
<dbReference type="PANTHER" id="PTHR11011:SF45">
    <property type="entry name" value="FATTY ACYL-COA REDUCTASE CG8306-RELATED"/>
    <property type="match status" value="1"/>
</dbReference>
<accession>A0A8S1DIX3</accession>
<keyword evidence="14" id="KW-1185">Reference proteome</keyword>
<keyword evidence="3 10" id="KW-0444">Lipid biosynthesis</keyword>
<dbReference type="InterPro" id="IPR013120">
    <property type="entry name" value="FAR_NAD-bd"/>
</dbReference>
<comment type="caution">
    <text evidence="13">The sequence shown here is derived from an EMBL/GenBank/DDBJ whole genome shotgun (WGS) entry which is preliminary data.</text>
</comment>
<gene>
    <name evidence="13" type="ORF">CLODIP_2_CD06412</name>
</gene>
<proteinExistence type="inferred from homology"/>
<evidence type="ECO:0000256" key="7">
    <source>
        <dbReference type="ARBA" id="ARBA00023098"/>
    </source>
</evidence>
<feature type="transmembrane region" description="Helical" evidence="10">
    <location>
        <begin position="963"/>
        <end position="984"/>
    </location>
</feature>
<dbReference type="Proteomes" id="UP000494165">
    <property type="component" value="Unassembled WGS sequence"/>
</dbReference>
<evidence type="ECO:0000256" key="1">
    <source>
        <dbReference type="ARBA" id="ARBA00004141"/>
    </source>
</evidence>
<organism evidence="13 14">
    <name type="scientific">Cloeon dipterum</name>
    <dbReference type="NCBI Taxonomy" id="197152"/>
    <lineage>
        <taxon>Eukaryota</taxon>
        <taxon>Metazoa</taxon>
        <taxon>Ecdysozoa</taxon>
        <taxon>Arthropoda</taxon>
        <taxon>Hexapoda</taxon>
        <taxon>Insecta</taxon>
        <taxon>Pterygota</taxon>
        <taxon>Palaeoptera</taxon>
        <taxon>Ephemeroptera</taxon>
        <taxon>Pisciforma</taxon>
        <taxon>Baetidae</taxon>
        <taxon>Cloeon</taxon>
    </lineage>
</organism>
<feature type="transmembrane region" description="Helical" evidence="10">
    <location>
        <begin position="440"/>
        <end position="463"/>
    </location>
</feature>
<evidence type="ECO:0000256" key="2">
    <source>
        <dbReference type="ARBA" id="ARBA00005928"/>
    </source>
</evidence>
<dbReference type="GO" id="GO:0102965">
    <property type="term" value="F:alcohol-forming long-chain fatty acyl-CoA reductase activity"/>
    <property type="evidence" value="ECO:0007669"/>
    <property type="project" value="UniProtKB-EC"/>
</dbReference>
<dbReference type="GO" id="GO:0005777">
    <property type="term" value="C:peroxisome"/>
    <property type="evidence" value="ECO:0007669"/>
    <property type="project" value="TreeGrafter"/>
</dbReference>
<keyword evidence="6 10" id="KW-1133">Transmembrane helix</keyword>
<dbReference type="InterPro" id="IPR036259">
    <property type="entry name" value="MFS_trans_sf"/>
</dbReference>
<dbReference type="Gene3D" id="1.20.1250.20">
    <property type="entry name" value="MFS general substrate transporter like domains"/>
    <property type="match status" value="1"/>
</dbReference>
<evidence type="ECO:0000256" key="8">
    <source>
        <dbReference type="ARBA" id="ARBA00023136"/>
    </source>
</evidence>
<evidence type="ECO:0000256" key="11">
    <source>
        <dbReference type="SAM" id="MobiDB-lite"/>
    </source>
</evidence>
<dbReference type="CDD" id="cd09071">
    <property type="entry name" value="FAR_C"/>
    <property type="match status" value="1"/>
</dbReference>
<dbReference type="GO" id="GO:0022857">
    <property type="term" value="F:transmembrane transporter activity"/>
    <property type="evidence" value="ECO:0007669"/>
    <property type="project" value="InterPro"/>
</dbReference>
<dbReference type="GO" id="GO:0016020">
    <property type="term" value="C:membrane"/>
    <property type="evidence" value="ECO:0007669"/>
    <property type="project" value="UniProtKB-SubCell"/>
</dbReference>
<dbReference type="FunFam" id="3.40.50.720:FF:000143">
    <property type="entry name" value="Fatty acyl-CoA reductase"/>
    <property type="match status" value="1"/>
</dbReference>
<evidence type="ECO:0000256" key="5">
    <source>
        <dbReference type="ARBA" id="ARBA00022857"/>
    </source>
</evidence>
<dbReference type="GO" id="GO:0035336">
    <property type="term" value="P:long-chain fatty-acyl-CoA metabolic process"/>
    <property type="evidence" value="ECO:0007669"/>
    <property type="project" value="TreeGrafter"/>
</dbReference>
<dbReference type="OrthoDB" id="429813at2759"/>
<dbReference type="Gene3D" id="3.40.50.720">
    <property type="entry name" value="NAD(P)-binding Rossmann-like Domain"/>
    <property type="match status" value="1"/>
</dbReference>
<dbReference type="PROSITE" id="PS50850">
    <property type="entry name" value="MFS"/>
    <property type="match status" value="1"/>
</dbReference>
<evidence type="ECO:0000256" key="9">
    <source>
        <dbReference type="ARBA" id="ARBA00052530"/>
    </source>
</evidence>
<dbReference type="Pfam" id="PF03015">
    <property type="entry name" value="Sterile"/>
    <property type="match status" value="1"/>
</dbReference>
<comment type="similarity">
    <text evidence="2 10">Belongs to the fatty acyl-CoA reductase family.</text>
</comment>
<dbReference type="EMBL" id="CADEPI010000197">
    <property type="protein sequence ID" value="CAB3379933.1"/>
    <property type="molecule type" value="Genomic_DNA"/>
</dbReference>
<feature type="region of interest" description="Disordered" evidence="11">
    <location>
        <begin position="1"/>
        <end position="23"/>
    </location>
</feature>
<dbReference type="SUPFAM" id="SSF51735">
    <property type="entry name" value="NAD(P)-binding Rossmann-fold domains"/>
    <property type="match status" value="1"/>
</dbReference>
<feature type="transmembrane region" description="Helical" evidence="10">
    <location>
        <begin position="349"/>
        <end position="367"/>
    </location>
</feature>
<keyword evidence="7 10" id="KW-0443">Lipid metabolism</keyword>
<dbReference type="InterPro" id="IPR026055">
    <property type="entry name" value="FAR"/>
</dbReference>
<dbReference type="EC" id="1.2.1.84" evidence="10"/>
<keyword evidence="4 10" id="KW-0812">Transmembrane</keyword>
<name>A0A8S1DIX3_9INSE</name>
<dbReference type="Pfam" id="PF07690">
    <property type="entry name" value="MFS_1"/>
    <property type="match status" value="1"/>
</dbReference>
<keyword evidence="10" id="KW-0560">Oxidoreductase</keyword>